<feature type="domain" description="RNA polymerase sigma factor 70 region 4 type 2" evidence="6">
    <location>
        <begin position="157"/>
        <end position="203"/>
    </location>
</feature>
<dbReference type="RefSeq" id="WP_189361467.1">
    <property type="nucleotide sequence ID" value="NZ_MCIF01000002.1"/>
</dbReference>
<keyword evidence="2" id="KW-0805">Transcription regulation</keyword>
<dbReference type="GO" id="GO:0006352">
    <property type="term" value="P:DNA-templated transcription initiation"/>
    <property type="evidence" value="ECO:0007669"/>
    <property type="project" value="InterPro"/>
</dbReference>
<evidence type="ECO:0000313" key="7">
    <source>
        <dbReference type="EMBL" id="RAQ95337.1"/>
    </source>
</evidence>
<accession>A0A328VCK2</accession>
<keyword evidence="5" id="KW-0804">Transcription</keyword>
<organism evidence="7 8">
    <name type="scientific">Thermogemmatispora tikiterensis</name>
    <dbReference type="NCBI Taxonomy" id="1825093"/>
    <lineage>
        <taxon>Bacteria</taxon>
        <taxon>Bacillati</taxon>
        <taxon>Chloroflexota</taxon>
        <taxon>Ktedonobacteria</taxon>
        <taxon>Thermogemmatisporales</taxon>
        <taxon>Thermogemmatisporaceae</taxon>
        <taxon>Thermogemmatispora</taxon>
    </lineage>
</organism>
<dbReference type="GO" id="GO:0003677">
    <property type="term" value="F:DNA binding"/>
    <property type="evidence" value="ECO:0007669"/>
    <property type="project" value="UniProtKB-KW"/>
</dbReference>
<protein>
    <recommendedName>
        <fullName evidence="6">RNA polymerase sigma factor 70 region 4 type 2 domain-containing protein</fullName>
    </recommendedName>
</protein>
<evidence type="ECO:0000259" key="6">
    <source>
        <dbReference type="Pfam" id="PF08281"/>
    </source>
</evidence>
<dbReference type="InterPro" id="IPR014284">
    <property type="entry name" value="RNA_pol_sigma-70_dom"/>
</dbReference>
<proteinExistence type="inferred from homology"/>
<evidence type="ECO:0000256" key="3">
    <source>
        <dbReference type="ARBA" id="ARBA00023082"/>
    </source>
</evidence>
<dbReference type="InterPro" id="IPR013249">
    <property type="entry name" value="RNA_pol_sigma70_r4_t2"/>
</dbReference>
<name>A0A328VCK2_9CHLR</name>
<dbReference type="InterPro" id="IPR013324">
    <property type="entry name" value="RNA_pol_sigma_r3/r4-like"/>
</dbReference>
<dbReference type="NCBIfam" id="TIGR02937">
    <property type="entry name" value="sigma70-ECF"/>
    <property type="match status" value="1"/>
</dbReference>
<comment type="caution">
    <text evidence="7">The sequence shown here is derived from an EMBL/GenBank/DDBJ whole genome shotgun (WGS) entry which is preliminary data.</text>
</comment>
<dbReference type="Pfam" id="PF08281">
    <property type="entry name" value="Sigma70_r4_2"/>
    <property type="match status" value="1"/>
</dbReference>
<dbReference type="Gene3D" id="1.10.10.10">
    <property type="entry name" value="Winged helix-like DNA-binding domain superfamily/Winged helix DNA-binding domain"/>
    <property type="match status" value="1"/>
</dbReference>
<keyword evidence="8" id="KW-1185">Reference proteome</keyword>
<dbReference type="PANTHER" id="PTHR43133">
    <property type="entry name" value="RNA POLYMERASE ECF-TYPE SIGMA FACTO"/>
    <property type="match status" value="1"/>
</dbReference>
<keyword evidence="4" id="KW-0238">DNA-binding</keyword>
<dbReference type="AlphaFoldDB" id="A0A328VCK2"/>
<dbReference type="SUPFAM" id="SSF88946">
    <property type="entry name" value="Sigma2 domain of RNA polymerase sigma factors"/>
    <property type="match status" value="1"/>
</dbReference>
<dbReference type="GO" id="GO:0016987">
    <property type="term" value="F:sigma factor activity"/>
    <property type="evidence" value="ECO:0007669"/>
    <property type="project" value="UniProtKB-KW"/>
</dbReference>
<dbReference type="InterPro" id="IPR036388">
    <property type="entry name" value="WH-like_DNA-bd_sf"/>
</dbReference>
<dbReference type="InterPro" id="IPR039425">
    <property type="entry name" value="RNA_pol_sigma-70-like"/>
</dbReference>
<sequence>MKREPARSRFSPGSFASSAEETARAELERALIEHSETLLQNLQFYVVRLGVAPEREAHAIALEVLQEVAVEALAHAARFEPGRQPLAWLLGIGLNVIRRQRAERARRSQRELSPVRLASALSGEESPSELEVFDQLQATSSGPEEEVEAEQGMAALLALVGEEDRELLRLAVVEGCERELLARHLGISPGAARVRLHRALQRLRRAFQQQSATNPGRPG</sequence>
<dbReference type="EMBL" id="MCIF01000002">
    <property type="protein sequence ID" value="RAQ95337.1"/>
    <property type="molecule type" value="Genomic_DNA"/>
</dbReference>
<evidence type="ECO:0000256" key="4">
    <source>
        <dbReference type="ARBA" id="ARBA00023125"/>
    </source>
</evidence>
<dbReference type="Gene3D" id="1.10.1740.10">
    <property type="match status" value="1"/>
</dbReference>
<dbReference type="SUPFAM" id="SSF88659">
    <property type="entry name" value="Sigma3 and sigma4 domains of RNA polymerase sigma factors"/>
    <property type="match status" value="1"/>
</dbReference>
<dbReference type="PANTHER" id="PTHR43133:SF8">
    <property type="entry name" value="RNA POLYMERASE SIGMA FACTOR HI_1459-RELATED"/>
    <property type="match status" value="1"/>
</dbReference>
<evidence type="ECO:0000256" key="2">
    <source>
        <dbReference type="ARBA" id="ARBA00023015"/>
    </source>
</evidence>
<keyword evidence="3" id="KW-0731">Sigma factor</keyword>
<dbReference type="Proteomes" id="UP000248706">
    <property type="component" value="Unassembled WGS sequence"/>
</dbReference>
<evidence type="ECO:0000256" key="1">
    <source>
        <dbReference type="ARBA" id="ARBA00010641"/>
    </source>
</evidence>
<evidence type="ECO:0000256" key="5">
    <source>
        <dbReference type="ARBA" id="ARBA00023163"/>
    </source>
</evidence>
<gene>
    <name evidence="7" type="ORF">A4R35_07300</name>
</gene>
<dbReference type="InterPro" id="IPR013325">
    <property type="entry name" value="RNA_pol_sigma_r2"/>
</dbReference>
<evidence type="ECO:0000313" key="8">
    <source>
        <dbReference type="Proteomes" id="UP000248706"/>
    </source>
</evidence>
<reference evidence="7 8" key="1">
    <citation type="submission" date="2016-08" db="EMBL/GenBank/DDBJ databases">
        <title>Analysis of Carbohydrate Active Enzymes in Thermogemmatispora T81 Reveals Carbohydrate Degradation Ability.</title>
        <authorList>
            <person name="Tomazini A."/>
            <person name="Lal S."/>
            <person name="Stott M."/>
            <person name="Henrissat B."/>
            <person name="Polikarpov I."/>
            <person name="Sparling R."/>
            <person name="Levin D.B."/>
        </authorList>
    </citation>
    <scope>NUCLEOTIDE SEQUENCE [LARGE SCALE GENOMIC DNA]</scope>
    <source>
        <strain evidence="7 8">T81</strain>
    </source>
</reference>
<comment type="similarity">
    <text evidence="1">Belongs to the sigma-70 factor family. ECF subfamily.</text>
</comment>